<dbReference type="RefSeq" id="WP_066050466.1">
    <property type="nucleotide sequence ID" value="NZ_CP014223.1"/>
</dbReference>
<evidence type="ECO:0000313" key="3">
    <source>
        <dbReference type="EMBL" id="SHE97979.1"/>
    </source>
</evidence>
<dbReference type="AlphaFoldDB" id="A0A0X1U8W0"/>
<feature type="domain" description="DUF6870" evidence="1">
    <location>
        <begin position="9"/>
        <end position="80"/>
    </location>
</feature>
<evidence type="ECO:0000313" key="2">
    <source>
        <dbReference type="EMBL" id="AMJ41368.1"/>
    </source>
</evidence>
<sequence length="83" mass="9473">MNGIDFEAMKKVNVRTVDRSTLKDINDVVVDTSLPKEERLRSFIEQIGNPYCYKCGDLVVKVSFAENTSATLEDRLEHYLATM</sequence>
<name>A0A0X1U8W0_ANAPI</name>
<dbReference type="KEGG" id="cpro:CPRO_17800"/>
<dbReference type="Proteomes" id="UP000068026">
    <property type="component" value="Chromosome"/>
</dbReference>
<dbReference type="Proteomes" id="UP000184204">
    <property type="component" value="Unassembled WGS sequence"/>
</dbReference>
<dbReference type="OrthoDB" id="9797040at2"/>
<gene>
    <name evidence="2" type="ORF">CPRO_17800</name>
    <name evidence="3" type="ORF">SAMN02745151_02407</name>
</gene>
<evidence type="ECO:0000313" key="4">
    <source>
        <dbReference type="Proteomes" id="UP000068026"/>
    </source>
</evidence>
<protein>
    <recommendedName>
        <fullName evidence="1">DUF6870 domain-containing protein</fullName>
    </recommendedName>
</protein>
<dbReference type="Pfam" id="PF21757">
    <property type="entry name" value="DUF6870"/>
    <property type="match status" value="1"/>
</dbReference>
<reference evidence="5" key="3">
    <citation type="submission" date="2016-11" db="EMBL/GenBank/DDBJ databases">
        <authorList>
            <person name="Jaros S."/>
            <person name="Januszkiewicz K."/>
            <person name="Wedrychowicz H."/>
        </authorList>
    </citation>
    <scope>NUCLEOTIDE SEQUENCE [LARGE SCALE GENOMIC DNA]</scope>
    <source>
        <strain evidence="5">DSM 1682</strain>
    </source>
</reference>
<reference evidence="3" key="4">
    <citation type="submission" date="2016-11" db="EMBL/GenBank/DDBJ databases">
        <authorList>
            <person name="Varghese N."/>
            <person name="Submissions S."/>
        </authorList>
    </citation>
    <scope>NUCLEOTIDE SEQUENCE</scope>
    <source>
        <strain evidence="3">DSM 1682</strain>
    </source>
</reference>
<keyword evidence="4" id="KW-1185">Reference proteome</keyword>
<accession>A0A0X1U8W0</accession>
<reference evidence="2 4" key="1">
    <citation type="journal article" date="2016" name="Genome Announc.">
        <title>Complete Genome Sequence of the Amino Acid-Fermenting Clostridium propionicum X2 (DSM 1682).</title>
        <authorList>
            <person name="Poehlein A."/>
            <person name="Schlien K."/>
            <person name="Chowdhury N.P."/>
            <person name="Gottschalk G."/>
            <person name="Buckel W."/>
            <person name="Daniel R."/>
        </authorList>
    </citation>
    <scope>NUCLEOTIDE SEQUENCE [LARGE SCALE GENOMIC DNA]</scope>
    <source>
        <strain evidence="2 4">X2</strain>
    </source>
</reference>
<organism evidence="3 5">
    <name type="scientific">Anaerotignum propionicum DSM 1682</name>
    <dbReference type="NCBI Taxonomy" id="991789"/>
    <lineage>
        <taxon>Bacteria</taxon>
        <taxon>Bacillati</taxon>
        <taxon>Bacillota</taxon>
        <taxon>Clostridia</taxon>
        <taxon>Lachnospirales</taxon>
        <taxon>Anaerotignaceae</taxon>
        <taxon>Anaerotignum</taxon>
    </lineage>
</organism>
<reference evidence="4" key="2">
    <citation type="submission" date="2016-01" db="EMBL/GenBank/DDBJ databases">
        <authorList>
            <person name="Poehlein A."/>
            <person name="Schlien K."/>
            <person name="Gottschalk G."/>
            <person name="Buckel W."/>
            <person name="Daniel R."/>
        </authorList>
    </citation>
    <scope>NUCLEOTIDE SEQUENCE [LARGE SCALE GENOMIC DNA]</scope>
    <source>
        <strain evidence="4">X2</strain>
    </source>
</reference>
<dbReference type="InterPro" id="IPR049222">
    <property type="entry name" value="DUF6870"/>
</dbReference>
<evidence type="ECO:0000313" key="5">
    <source>
        <dbReference type="Proteomes" id="UP000184204"/>
    </source>
</evidence>
<proteinExistence type="predicted"/>
<evidence type="ECO:0000259" key="1">
    <source>
        <dbReference type="Pfam" id="PF21757"/>
    </source>
</evidence>
<dbReference type="EMBL" id="FQUA01000012">
    <property type="protein sequence ID" value="SHE97979.1"/>
    <property type="molecule type" value="Genomic_DNA"/>
</dbReference>
<dbReference type="EMBL" id="CP014223">
    <property type="protein sequence ID" value="AMJ41368.1"/>
    <property type="molecule type" value="Genomic_DNA"/>
</dbReference>